<feature type="compositionally biased region" description="Basic and acidic residues" evidence="9">
    <location>
        <begin position="1226"/>
        <end position="1236"/>
    </location>
</feature>
<dbReference type="PROSITE" id="PS50893">
    <property type="entry name" value="ABC_TRANSPORTER_2"/>
    <property type="match status" value="1"/>
</dbReference>
<keyword evidence="5" id="KW-0547">Nucleotide-binding</keyword>
<dbReference type="FunFam" id="3.40.50.300:FF:000337">
    <property type="entry name" value="ABC transporter G family member 22"/>
    <property type="match status" value="1"/>
</dbReference>
<dbReference type="PROSITE" id="PS00211">
    <property type="entry name" value="ABC_TRANSPORTER_1"/>
    <property type="match status" value="1"/>
</dbReference>
<evidence type="ECO:0000256" key="1">
    <source>
        <dbReference type="ARBA" id="ARBA00004141"/>
    </source>
</evidence>
<dbReference type="GO" id="GO:0140359">
    <property type="term" value="F:ABC-type transporter activity"/>
    <property type="evidence" value="ECO:0007669"/>
    <property type="project" value="InterPro"/>
</dbReference>
<dbReference type="Gene3D" id="3.40.50.300">
    <property type="entry name" value="P-loop containing nucleotide triphosphate hydrolases"/>
    <property type="match status" value="1"/>
</dbReference>
<dbReference type="AlphaFoldDB" id="A0A5N6R464"/>
<keyword evidence="6" id="KW-0067">ATP-binding</keyword>
<dbReference type="Pfam" id="PF01061">
    <property type="entry name" value="ABC2_membrane"/>
    <property type="match status" value="1"/>
</dbReference>
<gene>
    <name evidence="12" type="ORF">FH972_012291</name>
</gene>
<feature type="compositionally biased region" description="Basic and acidic residues" evidence="9">
    <location>
        <begin position="825"/>
        <end position="836"/>
    </location>
</feature>
<dbReference type="SMART" id="SM01083">
    <property type="entry name" value="Cir_N"/>
    <property type="match status" value="1"/>
</dbReference>
<dbReference type="InterPro" id="IPR003439">
    <property type="entry name" value="ABC_transporter-like_ATP-bd"/>
</dbReference>
<evidence type="ECO:0000256" key="4">
    <source>
        <dbReference type="ARBA" id="ARBA00022692"/>
    </source>
</evidence>
<proteinExistence type="inferred from homology"/>
<evidence type="ECO:0000259" key="11">
    <source>
        <dbReference type="PROSITE" id="PS50893"/>
    </source>
</evidence>
<feature type="transmembrane region" description="Helical" evidence="10">
    <location>
        <begin position="536"/>
        <end position="554"/>
    </location>
</feature>
<keyword evidence="13" id="KW-1185">Reference proteome</keyword>
<name>A0A5N6R464_9ROSI</name>
<feature type="compositionally biased region" description="Basic residues" evidence="9">
    <location>
        <begin position="1120"/>
        <end position="1130"/>
    </location>
</feature>
<protein>
    <recommendedName>
        <fullName evidence="11">ABC transporter domain-containing protein</fullName>
    </recommendedName>
</protein>
<dbReference type="InterPro" id="IPR027417">
    <property type="entry name" value="P-loop_NTPase"/>
</dbReference>
<feature type="transmembrane region" description="Helical" evidence="10">
    <location>
        <begin position="469"/>
        <end position="492"/>
    </location>
</feature>
<dbReference type="EMBL" id="CM017325">
    <property type="protein sequence ID" value="KAE8055451.1"/>
    <property type="molecule type" value="Genomic_DNA"/>
</dbReference>
<feature type="transmembrane region" description="Helical" evidence="10">
    <location>
        <begin position="426"/>
        <end position="448"/>
    </location>
</feature>
<dbReference type="InterPro" id="IPR013525">
    <property type="entry name" value="ABC2_TM"/>
</dbReference>
<evidence type="ECO:0000256" key="7">
    <source>
        <dbReference type="ARBA" id="ARBA00022989"/>
    </source>
</evidence>
<evidence type="ECO:0000313" key="12">
    <source>
        <dbReference type="EMBL" id="KAE8055451.1"/>
    </source>
</evidence>
<keyword evidence="7 10" id="KW-1133">Transmembrane helix</keyword>
<dbReference type="PANTHER" id="PTHR48041">
    <property type="entry name" value="ABC TRANSPORTER G FAMILY MEMBER 28"/>
    <property type="match status" value="1"/>
</dbReference>
<dbReference type="InterPro" id="IPR043926">
    <property type="entry name" value="ABCG_dom"/>
</dbReference>
<feature type="region of interest" description="Disordered" evidence="9">
    <location>
        <begin position="824"/>
        <end position="874"/>
    </location>
</feature>
<evidence type="ECO:0000256" key="8">
    <source>
        <dbReference type="ARBA" id="ARBA00023136"/>
    </source>
</evidence>
<comment type="similarity">
    <text evidence="2">Belongs to the ABC transporter superfamily. ABCG family. Eye pigment precursor importer (TC 3.A.1.204) subfamily.</text>
</comment>
<dbReference type="GO" id="GO:0005886">
    <property type="term" value="C:plasma membrane"/>
    <property type="evidence" value="ECO:0007669"/>
    <property type="project" value="TreeGrafter"/>
</dbReference>
<keyword evidence="3" id="KW-0813">Transport</keyword>
<evidence type="ECO:0000256" key="10">
    <source>
        <dbReference type="SAM" id="Phobius"/>
    </source>
</evidence>
<feature type="transmembrane region" description="Helical" evidence="10">
    <location>
        <begin position="612"/>
        <end position="634"/>
    </location>
</feature>
<feature type="compositionally biased region" description="Basic and acidic residues" evidence="9">
    <location>
        <begin position="1191"/>
        <end position="1207"/>
    </location>
</feature>
<dbReference type="Pfam" id="PF19055">
    <property type="entry name" value="ABC2_membrane_7"/>
    <property type="match status" value="1"/>
</dbReference>
<evidence type="ECO:0000313" key="13">
    <source>
        <dbReference type="Proteomes" id="UP000327013"/>
    </source>
</evidence>
<feature type="domain" description="ABC transporter" evidence="11">
    <location>
        <begin position="38"/>
        <end position="289"/>
    </location>
</feature>
<dbReference type="OrthoDB" id="66620at2759"/>
<reference evidence="12 13" key="1">
    <citation type="submission" date="2019-06" db="EMBL/GenBank/DDBJ databases">
        <title>A chromosomal-level reference genome of Carpinus fangiana (Coryloideae, Betulaceae).</title>
        <authorList>
            <person name="Yang X."/>
            <person name="Wang Z."/>
            <person name="Zhang L."/>
            <person name="Hao G."/>
            <person name="Liu J."/>
            <person name="Yang Y."/>
        </authorList>
    </citation>
    <scope>NUCLEOTIDE SEQUENCE [LARGE SCALE GENOMIC DNA]</scope>
    <source>
        <strain evidence="12">Cfa_2016G</strain>
        <tissue evidence="12">Leaf</tissue>
    </source>
</reference>
<keyword evidence="4 10" id="KW-0812">Transmembrane</keyword>
<keyword evidence="8 10" id="KW-0472">Membrane</keyword>
<dbReference type="PANTHER" id="PTHR48041:SF111">
    <property type="entry name" value="ABC TRANSPORTER G FAMILY MEMBER 14"/>
    <property type="match status" value="1"/>
</dbReference>
<feature type="compositionally biased region" description="Acidic residues" evidence="9">
    <location>
        <begin position="1036"/>
        <end position="1045"/>
    </location>
</feature>
<dbReference type="GO" id="GO:0005524">
    <property type="term" value="F:ATP binding"/>
    <property type="evidence" value="ECO:0007669"/>
    <property type="project" value="UniProtKB-KW"/>
</dbReference>
<feature type="compositionally biased region" description="Basic residues" evidence="9">
    <location>
        <begin position="1141"/>
        <end position="1152"/>
    </location>
</feature>
<dbReference type="GO" id="GO:0016887">
    <property type="term" value="F:ATP hydrolysis activity"/>
    <property type="evidence" value="ECO:0007669"/>
    <property type="project" value="InterPro"/>
</dbReference>
<dbReference type="Pfam" id="PF10197">
    <property type="entry name" value="Cir_N"/>
    <property type="match status" value="1"/>
</dbReference>
<feature type="transmembrane region" description="Helical" evidence="10">
    <location>
        <begin position="397"/>
        <end position="414"/>
    </location>
</feature>
<feature type="compositionally biased region" description="Basic and acidic residues" evidence="9">
    <location>
        <begin position="859"/>
        <end position="872"/>
    </location>
</feature>
<dbReference type="InterPro" id="IPR017871">
    <property type="entry name" value="ABC_transporter-like_CS"/>
</dbReference>
<feature type="transmembrane region" description="Helical" evidence="10">
    <location>
        <begin position="504"/>
        <end position="529"/>
    </location>
</feature>
<feature type="transmembrane region" description="Helical" evidence="10">
    <location>
        <begin position="560"/>
        <end position="578"/>
    </location>
</feature>
<feature type="region of interest" description="Disordered" evidence="9">
    <location>
        <begin position="1002"/>
        <end position="1262"/>
    </location>
</feature>
<dbReference type="SUPFAM" id="SSF52540">
    <property type="entry name" value="P-loop containing nucleoside triphosphate hydrolases"/>
    <property type="match status" value="1"/>
</dbReference>
<feature type="compositionally biased region" description="Basic residues" evidence="9">
    <location>
        <begin position="1051"/>
        <end position="1064"/>
    </location>
</feature>
<dbReference type="Proteomes" id="UP000327013">
    <property type="component" value="Chromosome 5"/>
</dbReference>
<sequence length="1262" mass="143221">MDNLPAAMSDHQSTAVLAYPVPPNSQSLYQLTLYPITLKFEEVVYKVKLEQKGVCWGTWSSREKTILNGITGMVSPGEILAMLGPSGSGKTTLLTALGGRLNRKLSGKITYNGHPFSSTIKRRTGFVAQDDVLYPHLTVAETLLFTALLRLPSSLARDEKVQHVERVITELGLSKCRNSMIGGPLFRGISGGEKKRVSIGQEMLINPSLLLLDEPTSGLDSTTAQRILNTLKRLAGGGRTVVTTIHQPSSRLYHMFDKVILLSEGCPIYYGPASTALEYFSSIGFSTSMTVNPADLLLDLANGIAPDSKQATDQSENIEQEQQLVKEALVSAYEKNISVRLKAELCSFDVSNYNYAKDGSKRFDMKPEQWCTSWWHQFTVLLQRGLRERRYEAFNRLRIFQVLSVAVLGGLLWWHTPTSHIEDRIALLFFFSVFWGFLPLYNAVFTFPQERRMLIKERSAGMYRLSSYFLARTVGDLPVELGLPTAFVFIIYWMGGLKPNPVTFILSLLVVLYSVLVSQSLGLAIGAILMDIKQATTLASVTTLVFLIAGGYYVQRIPPFIIWLKFLSYSYYCYKLLLGVQYKEDDYYECSTGVMCRVGDFPAVKSMGLNHLWVDVAIMAIMLVGYRLVAYLALHKIQFRGRESGSPNGVVGVLRNLHTNTIEKKKWFAHSQETDGGGSDLTQTQSIYLSIISSQALAIRAWAFSDYLLGEEGGGIRLSKRFSDKGGEGEVDYKTKAGTAWSHSYLNQKPWHPLSYPNQRRKWIAEQTHAHRERRAEEYAQEQEFFRQSALISKKEKEKVEMMKAVSFMYVRPPGYNAESAKAAEIADEKKREEHNNPSQDPLADGASTAMPPESVPIRGEEKKKPRPKDVFGRPLPTEEEFEVLKNAPRMETGVPARVKPFGIEVRNVKCLRCGNYGHQSGDRECPLKDAIMPNEESRLKRDDPLNAILAHVDPSEPLKWELKQKPGVSPPRGGFKPDDPNQQIVADDIFDEYGGFLSGGDIPMLLTNFSGKSKKSRKKNKRQKQQPQPSREWNDPNEDELSSEDGDKRSTKKKHKMKKKRRNHSESSSSDGTESDRRKKSRHKHSYSSEDSAADRNGRSKKCRDACSYSSEDSDLDRHHKSDKSRSKRSFSSEESEPGRHHRSNKSRHKNSYSSQDPDPERHHRSYKSTQKDSYSYKDSNSERHHRSDKSRDKRLYSSKDSDLERRHQRNRSTHKGFDSSENSDTERHNRSDKSRHGRSYSSEDSDAKWYRRRNKSRHRF</sequence>
<dbReference type="InterPro" id="IPR019339">
    <property type="entry name" value="CIR_N_dom"/>
</dbReference>
<dbReference type="InterPro" id="IPR050352">
    <property type="entry name" value="ABCG_transporters"/>
</dbReference>
<organism evidence="12 13">
    <name type="scientific">Carpinus fangiana</name>
    <dbReference type="NCBI Taxonomy" id="176857"/>
    <lineage>
        <taxon>Eukaryota</taxon>
        <taxon>Viridiplantae</taxon>
        <taxon>Streptophyta</taxon>
        <taxon>Embryophyta</taxon>
        <taxon>Tracheophyta</taxon>
        <taxon>Spermatophyta</taxon>
        <taxon>Magnoliopsida</taxon>
        <taxon>eudicotyledons</taxon>
        <taxon>Gunneridae</taxon>
        <taxon>Pentapetalae</taxon>
        <taxon>rosids</taxon>
        <taxon>fabids</taxon>
        <taxon>Fagales</taxon>
        <taxon>Betulaceae</taxon>
        <taxon>Carpinus</taxon>
    </lineage>
</organism>
<evidence type="ECO:0000256" key="9">
    <source>
        <dbReference type="SAM" id="MobiDB-lite"/>
    </source>
</evidence>
<dbReference type="Pfam" id="PF00005">
    <property type="entry name" value="ABC_tran"/>
    <property type="match status" value="1"/>
</dbReference>
<dbReference type="CDD" id="cd03213">
    <property type="entry name" value="ABCG_EPDR"/>
    <property type="match status" value="1"/>
</dbReference>
<evidence type="ECO:0000256" key="3">
    <source>
        <dbReference type="ARBA" id="ARBA00022448"/>
    </source>
</evidence>
<evidence type="ECO:0000256" key="2">
    <source>
        <dbReference type="ARBA" id="ARBA00005814"/>
    </source>
</evidence>
<feature type="region of interest" description="Disordered" evidence="9">
    <location>
        <begin position="959"/>
        <end position="985"/>
    </location>
</feature>
<feature type="compositionally biased region" description="Basic residues" evidence="9">
    <location>
        <begin position="1013"/>
        <end position="1025"/>
    </location>
</feature>
<evidence type="ECO:0000256" key="5">
    <source>
        <dbReference type="ARBA" id="ARBA00022741"/>
    </source>
</evidence>
<feature type="compositionally biased region" description="Basic residues" evidence="9">
    <location>
        <begin position="1252"/>
        <end position="1262"/>
    </location>
</feature>
<accession>A0A5N6R464</accession>
<dbReference type="SMART" id="SM00382">
    <property type="entry name" value="AAA"/>
    <property type="match status" value="1"/>
</dbReference>
<evidence type="ECO:0000256" key="6">
    <source>
        <dbReference type="ARBA" id="ARBA00022840"/>
    </source>
</evidence>
<comment type="subcellular location">
    <subcellularLocation>
        <location evidence="1">Membrane</location>
        <topology evidence="1">Multi-pass membrane protein</topology>
    </subcellularLocation>
</comment>
<feature type="compositionally biased region" description="Polar residues" evidence="9">
    <location>
        <begin position="1169"/>
        <end position="1180"/>
    </location>
</feature>
<dbReference type="InterPro" id="IPR003593">
    <property type="entry name" value="AAA+_ATPase"/>
</dbReference>